<dbReference type="GO" id="GO:0051213">
    <property type="term" value="F:dioxygenase activity"/>
    <property type="evidence" value="ECO:0007669"/>
    <property type="project" value="UniProtKB-KW"/>
</dbReference>
<dbReference type="InterPro" id="IPR050411">
    <property type="entry name" value="AlphaKG_dependent_hydroxylases"/>
</dbReference>
<dbReference type="Gene3D" id="3.60.130.10">
    <property type="entry name" value="Clavaminate synthase-like"/>
    <property type="match status" value="1"/>
</dbReference>
<dbReference type="GO" id="GO:0017000">
    <property type="term" value="P:antibiotic biosynthetic process"/>
    <property type="evidence" value="ECO:0007669"/>
    <property type="project" value="UniProtKB-KW"/>
</dbReference>
<keyword evidence="6" id="KW-0223">Dioxygenase</keyword>
<evidence type="ECO:0000259" key="5">
    <source>
        <dbReference type="Pfam" id="PF02668"/>
    </source>
</evidence>
<comment type="cofactor">
    <cofactor evidence="1">
        <name>Fe(2+)</name>
        <dbReference type="ChEBI" id="CHEBI:29033"/>
    </cofactor>
</comment>
<dbReference type="SUPFAM" id="SSF51197">
    <property type="entry name" value="Clavaminate synthase-like"/>
    <property type="match status" value="1"/>
</dbReference>
<reference evidence="6" key="1">
    <citation type="journal article" date="2013" name="Proc. Natl. Acad. Sci. U.S.A.">
        <title>Diversity and abundance of phosphonate biosynthetic genes in nature.</title>
        <authorList>
            <person name="Yu X."/>
            <person name="Doroghazi J.R."/>
            <person name="Janga S.C."/>
            <person name="Zhang J.K."/>
            <person name="Circello B."/>
            <person name="Griffin B.M."/>
            <person name="Labeda D.P."/>
            <person name="Metcalf W.W."/>
        </authorList>
    </citation>
    <scope>NUCLEOTIDE SEQUENCE</scope>
    <source>
        <strain evidence="6">NRRL S-836</strain>
    </source>
</reference>
<keyword evidence="3" id="KW-0408">Iron</keyword>
<dbReference type="EMBL" id="KF386879">
    <property type="protein sequence ID" value="AGZ94454.1"/>
    <property type="molecule type" value="Genomic_DNA"/>
</dbReference>
<dbReference type="PANTHER" id="PTHR10696">
    <property type="entry name" value="GAMMA-BUTYROBETAINE HYDROXYLASE-RELATED"/>
    <property type="match status" value="1"/>
</dbReference>
<organism evidence="6">
    <name type="scientific">Lentzea sp. NRRL S-836</name>
    <dbReference type="NCBI Taxonomy" id="1415540"/>
    <lineage>
        <taxon>Bacteria</taxon>
        <taxon>Bacillati</taxon>
        <taxon>Actinomycetota</taxon>
        <taxon>Actinomycetes</taxon>
        <taxon>Pseudonocardiales</taxon>
        <taxon>Pseudonocardiaceae</taxon>
        <taxon>Lentzea</taxon>
    </lineage>
</organism>
<evidence type="ECO:0000256" key="4">
    <source>
        <dbReference type="ARBA" id="ARBA00023194"/>
    </source>
</evidence>
<proteinExistence type="predicted"/>
<keyword evidence="4" id="KW-0045">Antibiotic biosynthesis</keyword>
<dbReference type="InterPro" id="IPR003819">
    <property type="entry name" value="TauD/TfdA-like"/>
</dbReference>
<evidence type="ECO:0000256" key="2">
    <source>
        <dbReference type="ARBA" id="ARBA00023002"/>
    </source>
</evidence>
<dbReference type="PANTHER" id="PTHR10696:SF56">
    <property type="entry name" value="TAUD_TFDA-LIKE DOMAIN-CONTAINING PROTEIN"/>
    <property type="match status" value="1"/>
</dbReference>
<keyword evidence="2" id="KW-0560">Oxidoreductase</keyword>
<protein>
    <submittedName>
        <fullName evidence="6">2-ketoglutarate dependent dioxygenase</fullName>
    </submittedName>
</protein>
<evidence type="ECO:0000256" key="3">
    <source>
        <dbReference type="ARBA" id="ARBA00023004"/>
    </source>
</evidence>
<evidence type="ECO:0000313" key="6">
    <source>
        <dbReference type="EMBL" id="AGZ94454.1"/>
    </source>
</evidence>
<name>U5YNY9_9PSEU</name>
<evidence type="ECO:0000256" key="1">
    <source>
        <dbReference type="ARBA" id="ARBA00001954"/>
    </source>
</evidence>
<dbReference type="AlphaFoldDB" id="U5YNY9"/>
<dbReference type="InterPro" id="IPR042098">
    <property type="entry name" value="TauD-like_sf"/>
</dbReference>
<accession>U5YNY9</accession>
<feature type="domain" description="TauD/TfdA-like" evidence="5">
    <location>
        <begin position="39"/>
        <end position="281"/>
    </location>
</feature>
<dbReference type="Pfam" id="PF02668">
    <property type="entry name" value="TauD"/>
    <property type="match status" value="1"/>
</dbReference>
<sequence>MDDGEQTTPIHDLDQRLVDGVAGDDPSARAALARTVRDREERHLVTGPGYFLLSGLGHLDESAARRFLLALSVALGRPLPQTFDGEVVREVRDRGVRLESGPTVRYSDTRQGGHLHTDGIHRPGEVPAYFALHCVRQAAAGGALVLVHVADLVRELLAWEPESVAALREPVHFDTRDDRPGHPATVPRPILELDRGGARIAYLREYIESAHRRPGVPPLSAPQTRAMDRLDALLSRPDLRTCHRLEPGQVVVVNNRAVVHGRTTFQDRPGAGAGRLMLRTWIAARSARPAVPRPPL</sequence>